<dbReference type="OrthoDB" id="3794120at2759"/>
<name>A0A6A5X3W6_9PLEO</name>
<evidence type="ECO:0000313" key="3">
    <source>
        <dbReference type="Proteomes" id="UP000799779"/>
    </source>
</evidence>
<proteinExistence type="predicted"/>
<accession>A0A6A5X3W6</accession>
<gene>
    <name evidence="2" type="ORF">P154DRAFT_50</name>
</gene>
<protein>
    <submittedName>
        <fullName evidence="2">Uncharacterized protein</fullName>
    </submittedName>
</protein>
<evidence type="ECO:0000256" key="1">
    <source>
        <dbReference type="SAM" id="MobiDB-lite"/>
    </source>
</evidence>
<sequence length="447" mass="50771">MESHRASAHGSPDRSTSTAIARSSTEVVDLSSDTQPSTDQALQEAEGMSVLHGQASQPAMVSEHRPYQNLMKTSIIIEYGDGFEEHHKVPLEQLTKYSPRLRDLFASAMQLKESYQQARMLRQMVKRLLPRAISFERLNNRYIATAVPLVVQCHTQYPMLQYQQIFKDKVEKLVDFQFKRKDAFRQPESHAQARKDNCSLSDVRARLQYLSGVAIQEILNELHNSMWRVKEKETRSLRDDSKKAAAHDKIILYGYDAVAVGSLVSWIVNRRLHYETVDELFQLYELADTLGFEDLANTTLNKLSYDVTEAINFAQAHGIALLDVLDSTNSTPGKYADKVQKDMQSLLLTVFKHVFVLKKHSGPLRALLVNAVVDSQDLKLYDYLQPEVDVDLAHEINRAFFLRGNQQARSDCFRSRSHESLFIDDSTPDDGPQAGTGLVLYQSHSAH</sequence>
<feature type="compositionally biased region" description="Polar residues" evidence="1">
    <location>
        <begin position="31"/>
        <end position="41"/>
    </location>
</feature>
<keyword evidence="3" id="KW-1185">Reference proteome</keyword>
<reference evidence="2" key="1">
    <citation type="journal article" date="2020" name="Stud. Mycol.">
        <title>101 Dothideomycetes genomes: a test case for predicting lifestyles and emergence of pathogens.</title>
        <authorList>
            <person name="Haridas S."/>
            <person name="Albert R."/>
            <person name="Binder M."/>
            <person name="Bloem J."/>
            <person name="Labutti K."/>
            <person name="Salamov A."/>
            <person name="Andreopoulos B."/>
            <person name="Baker S."/>
            <person name="Barry K."/>
            <person name="Bills G."/>
            <person name="Bluhm B."/>
            <person name="Cannon C."/>
            <person name="Castanera R."/>
            <person name="Culley D."/>
            <person name="Daum C."/>
            <person name="Ezra D."/>
            <person name="Gonzalez J."/>
            <person name="Henrissat B."/>
            <person name="Kuo A."/>
            <person name="Liang C."/>
            <person name="Lipzen A."/>
            <person name="Lutzoni F."/>
            <person name="Magnuson J."/>
            <person name="Mondo S."/>
            <person name="Nolan M."/>
            <person name="Ohm R."/>
            <person name="Pangilinan J."/>
            <person name="Park H.-J."/>
            <person name="Ramirez L."/>
            <person name="Alfaro M."/>
            <person name="Sun H."/>
            <person name="Tritt A."/>
            <person name="Yoshinaga Y."/>
            <person name="Zwiers L.-H."/>
            <person name="Turgeon B."/>
            <person name="Goodwin S."/>
            <person name="Spatafora J."/>
            <person name="Crous P."/>
            <person name="Grigoriev I."/>
        </authorList>
    </citation>
    <scope>NUCLEOTIDE SEQUENCE</scope>
    <source>
        <strain evidence="2">CBS 123094</strain>
    </source>
</reference>
<dbReference type="EMBL" id="ML977556">
    <property type="protein sequence ID" value="KAF2007633.1"/>
    <property type="molecule type" value="Genomic_DNA"/>
</dbReference>
<organism evidence="2 3">
    <name type="scientific">Amniculicola lignicola CBS 123094</name>
    <dbReference type="NCBI Taxonomy" id="1392246"/>
    <lineage>
        <taxon>Eukaryota</taxon>
        <taxon>Fungi</taxon>
        <taxon>Dikarya</taxon>
        <taxon>Ascomycota</taxon>
        <taxon>Pezizomycotina</taxon>
        <taxon>Dothideomycetes</taxon>
        <taxon>Pleosporomycetidae</taxon>
        <taxon>Pleosporales</taxon>
        <taxon>Amniculicolaceae</taxon>
        <taxon>Amniculicola</taxon>
    </lineage>
</organism>
<evidence type="ECO:0000313" key="2">
    <source>
        <dbReference type="EMBL" id="KAF2007633.1"/>
    </source>
</evidence>
<feature type="region of interest" description="Disordered" evidence="1">
    <location>
        <begin position="1"/>
        <end position="47"/>
    </location>
</feature>
<dbReference type="AlphaFoldDB" id="A0A6A5X3W6"/>
<feature type="compositionally biased region" description="Low complexity" evidence="1">
    <location>
        <begin position="14"/>
        <end position="25"/>
    </location>
</feature>
<dbReference type="Proteomes" id="UP000799779">
    <property type="component" value="Unassembled WGS sequence"/>
</dbReference>